<sequence length="611" mass="59839">MQDWSEDNISVGEAYDDQGQSSDAMAGADLSALPAATRRIRLAQGHSRGGRPLTWIGGAGMDTKLLAQLGVPKLRELFLSHFGEPTASNNAAWLRRKLSERPDAVYGQGRCERVRARDAGAAIWSAPGGGAGGGGGPHGAGRGAPKRPSPRQRGYAFFQAGPGGGRYVGGGGAGGGGMTHRVALRLGDLPLLRAGTCVEVFWPDDGQWWPATVLGADAATRRLQLLYDTLQEEEITGPDFDSLIGAGHLAVQESDGDDDDSSDADTGDDAGDAGDDGPEAKRVRQSCDDGDGGGCGGSLPLVPVSCMPRQLPAPLQVAAVAEAVAAVRSNSTGSGSGGSAGTHVSLAFRPDGWEGLARMALPAACGGDGSSGSPLADSAGYGGAAAAAPSFWATAAAAAGLLPASFLWGGAAAAAAACSVAGGFPALPLAGAPAGAPSAQPRPLPLGLLMPAQDHQAAPVDPAAAADNSPAAAPSPAPAALADDAADWLREDLGRGPGAPGAPRGPGGADADADANAGGDGAGAEVGDADGGEGIDAAGVMPTLDDGMLSLMRDVQSGDDSARYYAPCGAAARAGAGCGGGAGGSAGGEEAGGAEGEGEEDGGLSSYLAGF</sequence>
<name>A0A2V0NLW7_9CHLO</name>
<feature type="compositionally biased region" description="Gly residues" evidence="1">
    <location>
        <begin position="127"/>
        <end position="142"/>
    </location>
</feature>
<feature type="compositionally biased region" description="Gly residues" evidence="1">
    <location>
        <begin position="579"/>
        <end position="595"/>
    </location>
</feature>
<gene>
    <name evidence="2" type="ORF">Rsub_00841</name>
</gene>
<protein>
    <submittedName>
        <fullName evidence="2">Uncharacterized protein</fullName>
    </submittedName>
</protein>
<feature type="region of interest" description="Disordered" evidence="1">
    <location>
        <begin position="579"/>
        <end position="611"/>
    </location>
</feature>
<feature type="compositionally biased region" description="Low complexity" evidence="1">
    <location>
        <begin position="455"/>
        <end position="483"/>
    </location>
</feature>
<reference evidence="2 3" key="1">
    <citation type="journal article" date="2018" name="Sci. Rep.">
        <title>Raphidocelis subcapitata (=Pseudokirchneriella subcapitata) provides an insight into genome evolution and environmental adaptations in the Sphaeropleales.</title>
        <authorList>
            <person name="Suzuki S."/>
            <person name="Yamaguchi H."/>
            <person name="Nakajima N."/>
            <person name="Kawachi M."/>
        </authorList>
    </citation>
    <scope>NUCLEOTIDE SEQUENCE [LARGE SCALE GENOMIC DNA]</scope>
    <source>
        <strain evidence="2 3">NIES-35</strain>
    </source>
</reference>
<dbReference type="OrthoDB" id="568409at2759"/>
<dbReference type="AlphaFoldDB" id="A0A2V0NLW7"/>
<evidence type="ECO:0000313" key="3">
    <source>
        <dbReference type="Proteomes" id="UP000247498"/>
    </source>
</evidence>
<accession>A0A2V0NLW7</accession>
<proteinExistence type="predicted"/>
<organism evidence="2 3">
    <name type="scientific">Raphidocelis subcapitata</name>
    <dbReference type="NCBI Taxonomy" id="307507"/>
    <lineage>
        <taxon>Eukaryota</taxon>
        <taxon>Viridiplantae</taxon>
        <taxon>Chlorophyta</taxon>
        <taxon>core chlorophytes</taxon>
        <taxon>Chlorophyceae</taxon>
        <taxon>CS clade</taxon>
        <taxon>Sphaeropleales</taxon>
        <taxon>Selenastraceae</taxon>
        <taxon>Raphidocelis</taxon>
    </lineage>
</organism>
<dbReference type="Proteomes" id="UP000247498">
    <property type="component" value="Unassembled WGS sequence"/>
</dbReference>
<feature type="region of interest" description="Disordered" evidence="1">
    <location>
        <begin position="125"/>
        <end position="151"/>
    </location>
</feature>
<dbReference type="EMBL" id="BDRX01000003">
    <property type="protein sequence ID" value="GBF88129.1"/>
    <property type="molecule type" value="Genomic_DNA"/>
</dbReference>
<feature type="compositionally biased region" description="Basic and acidic residues" evidence="1">
    <location>
        <begin position="278"/>
        <end position="287"/>
    </location>
</feature>
<feature type="region of interest" description="Disordered" evidence="1">
    <location>
        <begin position="1"/>
        <end position="23"/>
    </location>
</feature>
<feature type="region of interest" description="Disordered" evidence="1">
    <location>
        <begin position="455"/>
        <end position="537"/>
    </location>
</feature>
<evidence type="ECO:0000256" key="1">
    <source>
        <dbReference type="SAM" id="MobiDB-lite"/>
    </source>
</evidence>
<feature type="region of interest" description="Disordered" evidence="1">
    <location>
        <begin position="252"/>
        <end position="294"/>
    </location>
</feature>
<dbReference type="InParanoid" id="A0A2V0NLW7"/>
<feature type="compositionally biased region" description="Gly residues" evidence="1">
    <location>
        <begin position="495"/>
        <end position="508"/>
    </location>
</feature>
<evidence type="ECO:0000313" key="2">
    <source>
        <dbReference type="EMBL" id="GBF88129.1"/>
    </source>
</evidence>
<comment type="caution">
    <text evidence="2">The sequence shown here is derived from an EMBL/GenBank/DDBJ whole genome shotgun (WGS) entry which is preliminary data.</text>
</comment>
<feature type="compositionally biased region" description="Acidic residues" evidence="1">
    <location>
        <begin position="254"/>
        <end position="277"/>
    </location>
</feature>
<keyword evidence="3" id="KW-1185">Reference proteome</keyword>